<name>A0ABM8M717_9GAMM</name>
<reference evidence="1 2" key="1">
    <citation type="submission" date="2020-05" db="EMBL/GenBank/DDBJ databases">
        <authorList>
            <person name="Petersen J."/>
            <person name="Sayavedra L."/>
        </authorList>
    </citation>
    <scope>NUCLEOTIDE SEQUENCE [LARGE SCALE GENOMIC DNA]</scope>
    <source>
        <strain evidence="1">B azoricus SOX ET2 1586I</strain>
    </source>
</reference>
<proteinExistence type="predicted"/>
<dbReference type="EMBL" id="CAHJWF010000220">
    <property type="protein sequence ID" value="CAB5501917.1"/>
    <property type="molecule type" value="Genomic_DNA"/>
</dbReference>
<comment type="caution">
    <text evidence="1">The sequence shown here is derived from an EMBL/GenBank/DDBJ whole genome shotgun (WGS) entry which is preliminary data.</text>
</comment>
<keyword evidence="2" id="KW-1185">Reference proteome</keyword>
<evidence type="ECO:0000313" key="2">
    <source>
        <dbReference type="Proteomes" id="UP000626656"/>
    </source>
</evidence>
<dbReference type="Proteomes" id="UP000626656">
    <property type="component" value="Unassembled WGS sequence"/>
</dbReference>
<protein>
    <submittedName>
        <fullName evidence="1">Uncharacterized protein</fullName>
    </submittedName>
</protein>
<accession>A0ABM8M717</accession>
<organism evidence="1 2">
    <name type="scientific">Bathymodiolus thermophilus thioautotrophic gill symbiont</name>
    <dbReference type="NCBI Taxonomy" id="2360"/>
    <lineage>
        <taxon>Bacteria</taxon>
        <taxon>Pseudomonadati</taxon>
        <taxon>Pseudomonadota</taxon>
        <taxon>Gammaproteobacteria</taxon>
        <taxon>sulfur-oxidizing symbionts</taxon>
    </lineage>
</organism>
<sequence length="122" mass="14330">MISSVSGGIATELGGGKFANGARSAAFVSLFNRYGRIFFNPREAHNRATGNVDILGRNKQQQERERFLSRENYWKRYKFLSQFKRDPLNAYSRQLHNMIENLIDYRSLFPVKKLHCDKDYYK</sequence>
<evidence type="ECO:0000313" key="1">
    <source>
        <dbReference type="EMBL" id="CAB5501917.1"/>
    </source>
</evidence>
<gene>
    <name evidence="1" type="ORF">AZO1586I_878</name>
</gene>